<protein>
    <submittedName>
        <fullName evidence="2">Uncharacterized protein</fullName>
    </submittedName>
</protein>
<sequence>MTEEQFDLVSKPISKIKRGVPEKYQKTKRYSSTVHDHFLISIYTISQKLTNRQDLAIVKGSSTLFSFKFDQTSQESAEITKKLQRPAMLTRI</sequence>
<evidence type="ECO:0000313" key="2">
    <source>
        <dbReference type="WBParaSite" id="nRc.2.0.1.t02524-RA"/>
    </source>
</evidence>
<dbReference type="Proteomes" id="UP000887565">
    <property type="component" value="Unplaced"/>
</dbReference>
<proteinExistence type="predicted"/>
<dbReference type="AlphaFoldDB" id="A0A915HLH8"/>
<evidence type="ECO:0000313" key="1">
    <source>
        <dbReference type="Proteomes" id="UP000887565"/>
    </source>
</evidence>
<organism evidence="1 2">
    <name type="scientific">Romanomermis culicivorax</name>
    <name type="common">Nematode worm</name>
    <dbReference type="NCBI Taxonomy" id="13658"/>
    <lineage>
        <taxon>Eukaryota</taxon>
        <taxon>Metazoa</taxon>
        <taxon>Ecdysozoa</taxon>
        <taxon>Nematoda</taxon>
        <taxon>Enoplea</taxon>
        <taxon>Dorylaimia</taxon>
        <taxon>Mermithida</taxon>
        <taxon>Mermithoidea</taxon>
        <taxon>Mermithidae</taxon>
        <taxon>Romanomermis</taxon>
    </lineage>
</organism>
<dbReference type="WBParaSite" id="nRc.2.0.1.t02524-RA">
    <property type="protein sequence ID" value="nRc.2.0.1.t02524-RA"/>
    <property type="gene ID" value="nRc.2.0.1.g02524"/>
</dbReference>
<keyword evidence="1" id="KW-1185">Reference proteome</keyword>
<name>A0A915HLH8_ROMCU</name>
<accession>A0A915HLH8</accession>
<reference evidence="2" key="1">
    <citation type="submission" date="2022-11" db="UniProtKB">
        <authorList>
            <consortium name="WormBaseParasite"/>
        </authorList>
    </citation>
    <scope>IDENTIFICATION</scope>
</reference>